<dbReference type="PANTHER" id="PTHR30055">
    <property type="entry name" value="HTH-TYPE TRANSCRIPTIONAL REGULATOR RUTR"/>
    <property type="match status" value="1"/>
</dbReference>
<name>A0A076Q0R9_COMTE</name>
<dbReference type="InterPro" id="IPR001647">
    <property type="entry name" value="HTH_TetR"/>
</dbReference>
<feature type="compositionally biased region" description="Low complexity" evidence="6">
    <location>
        <begin position="236"/>
        <end position="248"/>
    </location>
</feature>
<evidence type="ECO:0000256" key="4">
    <source>
        <dbReference type="ARBA" id="ARBA00023163"/>
    </source>
</evidence>
<protein>
    <submittedName>
        <fullName evidence="8">TetR family transcriptional regulator</fullName>
    </submittedName>
</protein>
<proteinExistence type="predicted"/>
<keyword evidence="1" id="KW-0678">Repressor</keyword>
<feature type="region of interest" description="Disordered" evidence="6">
    <location>
        <begin position="230"/>
        <end position="263"/>
    </location>
</feature>
<evidence type="ECO:0000256" key="6">
    <source>
        <dbReference type="SAM" id="MobiDB-lite"/>
    </source>
</evidence>
<accession>A0A076Q0R9</accession>
<keyword evidence="3 5" id="KW-0238">DNA-binding</keyword>
<dbReference type="PROSITE" id="PS01081">
    <property type="entry name" value="HTH_TETR_1"/>
    <property type="match status" value="1"/>
</dbReference>
<gene>
    <name evidence="8" type="ORF">O987_26090</name>
</gene>
<dbReference type="HOGENOM" id="CLU_069356_12_4_4"/>
<dbReference type="Pfam" id="PF17932">
    <property type="entry name" value="TetR_C_24"/>
    <property type="match status" value="1"/>
</dbReference>
<dbReference type="InterPro" id="IPR009057">
    <property type="entry name" value="Homeodomain-like_sf"/>
</dbReference>
<evidence type="ECO:0000259" key="7">
    <source>
        <dbReference type="PROSITE" id="PS50977"/>
    </source>
</evidence>
<dbReference type="InterPro" id="IPR023772">
    <property type="entry name" value="DNA-bd_HTH_TetR-type_CS"/>
</dbReference>
<dbReference type="GO" id="GO:0000976">
    <property type="term" value="F:transcription cis-regulatory region binding"/>
    <property type="evidence" value="ECO:0007669"/>
    <property type="project" value="TreeGrafter"/>
</dbReference>
<evidence type="ECO:0000313" key="8">
    <source>
        <dbReference type="EMBL" id="AIJ49287.1"/>
    </source>
</evidence>
<dbReference type="InterPro" id="IPR050109">
    <property type="entry name" value="HTH-type_TetR-like_transc_reg"/>
</dbReference>
<feature type="DNA-binding region" description="H-T-H motif" evidence="5">
    <location>
        <begin position="60"/>
        <end position="79"/>
    </location>
</feature>
<dbReference type="SUPFAM" id="SSF46689">
    <property type="entry name" value="Homeodomain-like"/>
    <property type="match status" value="1"/>
</dbReference>
<dbReference type="SUPFAM" id="SSF48498">
    <property type="entry name" value="Tetracyclin repressor-like, C-terminal domain"/>
    <property type="match status" value="1"/>
</dbReference>
<evidence type="ECO:0000256" key="5">
    <source>
        <dbReference type="PROSITE-ProRule" id="PRU00335"/>
    </source>
</evidence>
<evidence type="ECO:0000313" key="9">
    <source>
        <dbReference type="Proteomes" id="UP000028782"/>
    </source>
</evidence>
<reference evidence="8 9" key="1">
    <citation type="journal article" date="2014" name="Genome Announc.">
        <title>Complete Genome Sequence of Polychlorinated Biphenyl Degrader Comamonas testosteroni TK102 (NBRC 109938).</title>
        <authorList>
            <person name="Fukuda K."/>
            <person name="Hosoyama A."/>
            <person name="Tsuchikane K."/>
            <person name="Ohji S."/>
            <person name="Yamazoe A."/>
            <person name="Fujita N."/>
            <person name="Shintani M."/>
            <person name="Kimbara K."/>
        </authorList>
    </citation>
    <scope>NUCLEOTIDE SEQUENCE [LARGE SCALE GENOMIC DNA]</scope>
    <source>
        <strain evidence="8">TK102</strain>
    </source>
</reference>
<dbReference type="KEGG" id="ctes:O987_26090"/>
<keyword evidence="2" id="KW-0805">Transcription regulation</keyword>
<dbReference type="PROSITE" id="PS50977">
    <property type="entry name" value="HTH_TETR_2"/>
    <property type="match status" value="1"/>
</dbReference>
<keyword evidence="4" id="KW-0804">Transcription</keyword>
<dbReference type="AlphaFoldDB" id="A0A076Q0R9"/>
<dbReference type="PANTHER" id="PTHR30055:SF175">
    <property type="entry name" value="HTH-TYPE TRANSCRIPTIONAL REPRESSOR KSTR2"/>
    <property type="match status" value="1"/>
</dbReference>
<dbReference type="Pfam" id="PF00440">
    <property type="entry name" value="TetR_N"/>
    <property type="match status" value="1"/>
</dbReference>
<dbReference type="GO" id="GO:0003700">
    <property type="term" value="F:DNA-binding transcription factor activity"/>
    <property type="evidence" value="ECO:0007669"/>
    <property type="project" value="TreeGrafter"/>
</dbReference>
<feature type="domain" description="HTH tetR-type" evidence="7">
    <location>
        <begin position="37"/>
        <end position="97"/>
    </location>
</feature>
<dbReference type="PRINTS" id="PR00455">
    <property type="entry name" value="HTHTETR"/>
</dbReference>
<dbReference type="EMBL" id="CP006704">
    <property type="protein sequence ID" value="AIJ49287.1"/>
    <property type="molecule type" value="Genomic_DNA"/>
</dbReference>
<evidence type="ECO:0000256" key="2">
    <source>
        <dbReference type="ARBA" id="ARBA00023015"/>
    </source>
</evidence>
<organism evidence="8 9">
    <name type="scientific">Comamonas testosteroni TK102</name>
    <dbReference type="NCBI Taxonomy" id="1392005"/>
    <lineage>
        <taxon>Bacteria</taxon>
        <taxon>Pseudomonadati</taxon>
        <taxon>Pseudomonadota</taxon>
        <taxon>Betaproteobacteria</taxon>
        <taxon>Burkholderiales</taxon>
        <taxon>Comamonadaceae</taxon>
        <taxon>Comamonas</taxon>
    </lineage>
</organism>
<dbReference type="InterPro" id="IPR036271">
    <property type="entry name" value="Tet_transcr_reg_TetR-rel_C_sf"/>
</dbReference>
<sequence length="263" mass="29119">MRHTQTLMPATTRKTEKKPAAPVAPRGRQRLPTAGSDEKRERILKAAEALFDRYGYANTTIEQIVQALGVTKPFVYYYFRNKQEIFETLCWAPTEACFTVLDFAVDDPRPAHEKAIDGLQRLIAATIAHYPAGFFPYREPQAFSPAYLKASRNVAQQFYKQFCALLDEGRASGHFDFRDTRITAQAACSLPGFLYNWYQPGGKLGPAEMVVELTDLASRVLGLRTAAAPARKRAARAAPAPAAQTSSPPRRRKSASSTTNSAS</sequence>
<feature type="region of interest" description="Disordered" evidence="6">
    <location>
        <begin position="1"/>
        <end position="39"/>
    </location>
</feature>
<dbReference type="Gene3D" id="1.10.357.10">
    <property type="entry name" value="Tetracycline Repressor, domain 2"/>
    <property type="match status" value="1"/>
</dbReference>
<dbReference type="Proteomes" id="UP000028782">
    <property type="component" value="Chromosome"/>
</dbReference>
<evidence type="ECO:0000256" key="3">
    <source>
        <dbReference type="ARBA" id="ARBA00023125"/>
    </source>
</evidence>
<dbReference type="InterPro" id="IPR041490">
    <property type="entry name" value="KstR2_TetR_C"/>
</dbReference>
<evidence type="ECO:0000256" key="1">
    <source>
        <dbReference type="ARBA" id="ARBA00022491"/>
    </source>
</evidence>